<name>A0A835W7B8_9CHLO</name>
<proteinExistence type="predicted"/>
<dbReference type="PANTHER" id="PTHR47260">
    <property type="entry name" value="UPF0644 PROTEIN PB2B4.06"/>
    <property type="match status" value="1"/>
</dbReference>
<accession>A0A835W7B8</accession>
<dbReference type="InterPro" id="IPR029069">
    <property type="entry name" value="HotDog_dom_sf"/>
</dbReference>
<dbReference type="Gene3D" id="3.10.129.10">
    <property type="entry name" value="Hotdog Thioesterase"/>
    <property type="match status" value="1"/>
</dbReference>
<dbReference type="PANTHER" id="PTHR47260:SF1">
    <property type="entry name" value="UPF0644 PROTEIN PB2B4.06"/>
    <property type="match status" value="1"/>
</dbReference>
<evidence type="ECO:0000313" key="3">
    <source>
        <dbReference type="Proteomes" id="UP000613740"/>
    </source>
</evidence>
<feature type="compositionally biased region" description="Gly residues" evidence="1">
    <location>
        <begin position="49"/>
        <end position="60"/>
    </location>
</feature>
<protein>
    <recommendedName>
        <fullName evidence="4">Thioesterase domain-containing protein</fullName>
    </recommendedName>
</protein>
<evidence type="ECO:0000256" key="1">
    <source>
        <dbReference type="SAM" id="MobiDB-lite"/>
    </source>
</evidence>
<dbReference type="AlphaFoldDB" id="A0A835W7B8"/>
<feature type="region of interest" description="Disordered" evidence="1">
    <location>
        <begin position="1"/>
        <end position="129"/>
    </location>
</feature>
<comment type="caution">
    <text evidence="2">The sequence shown here is derived from an EMBL/GenBank/DDBJ whole genome shotgun (WGS) entry which is preliminary data.</text>
</comment>
<dbReference type="Proteomes" id="UP000613740">
    <property type="component" value="Unassembled WGS sequence"/>
</dbReference>
<sequence>MQRQEAAEDDSTAAGPAVAGTVAGTEAAGTPPTASDNSAGLAAAAGSASGPGAGPSGSGAGAYSATRPRVAAAEDDSAAAGAEAAGTLRRVRDPPTQGTGPLAAGADPERTGRGRTPAAGLGAGAADGSPRCGCREVCGFPQTVHGGLTAAVVDETLGGLAVALWRAGQLGFRPPAYTARLDVDYMRVRRGRALVSA</sequence>
<evidence type="ECO:0000313" key="2">
    <source>
        <dbReference type="EMBL" id="KAG2439859.1"/>
    </source>
</evidence>
<dbReference type="SUPFAM" id="SSF54637">
    <property type="entry name" value="Thioesterase/thiol ester dehydrase-isomerase"/>
    <property type="match status" value="1"/>
</dbReference>
<feature type="compositionally biased region" description="Low complexity" evidence="1">
    <location>
        <begin position="12"/>
        <end position="48"/>
    </location>
</feature>
<dbReference type="EMBL" id="JAEHOD010000039">
    <property type="protein sequence ID" value="KAG2439859.1"/>
    <property type="molecule type" value="Genomic_DNA"/>
</dbReference>
<feature type="compositionally biased region" description="Low complexity" evidence="1">
    <location>
        <begin position="114"/>
        <end position="126"/>
    </location>
</feature>
<dbReference type="OrthoDB" id="506431at2759"/>
<dbReference type="InterPro" id="IPR052061">
    <property type="entry name" value="PTE-AB_protein"/>
</dbReference>
<organism evidence="2 3">
    <name type="scientific">Chlamydomonas schloesseri</name>
    <dbReference type="NCBI Taxonomy" id="2026947"/>
    <lineage>
        <taxon>Eukaryota</taxon>
        <taxon>Viridiplantae</taxon>
        <taxon>Chlorophyta</taxon>
        <taxon>core chlorophytes</taxon>
        <taxon>Chlorophyceae</taxon>
        <taxon>CS clade</taxon>
        <taxon>Chlamydomonadales</taxon>
        <taxon>Chlamydomonadaceae</taxon>
        <taxon>Chlamydomonas</taxon>
    </lineage>
</organism>
<reference evidence="2" key="1">
    <citation type="journal article" date="2020" name="bioRxiv">
        <title>Comparative genomics of Chlamydomonas.</title>
        <authorList>
            <person name="Craig R.J."/>
            <person name="Hasan A.R."/>
            <person name="Ness R.W."/>
            <person name="Keightley P.D."/>
        </authorList>
    </citation>
    <scope>NUCLEOTIDE SEQUENCE</scope>
    <source>
        <strain evidence="2">CCAP 11/173</strain>
    </source>
</reference>
<keyword evidence="3" id="KW-1185">Reference proteome</keyword>
<gene>
    <name evidence="2" type="ORF">HYH02_010491</name>
</gene>
<evidence type="ECO:0008006" key="4">
    <source>
        <dbReference type="Google" id="ProtNLM"/>
    </source>
</evidence>